<dbReference type="NCBIfam" id="TIGR02100">
    <property type="entry name" value="glgX_debranch"/>
    <property type="match status" value="1"/>
</dbReference>
<comment type="caution">
    <text evidence="6">The sequence shown here is derived from an EMBL/GenBank/DDBJ whole genome shotgun (WGS) entry which is preliminary data.</text>
</comment>
<evidence type="ECO:0000256" key="2">
    <source>
        <dbReference type="ARBA" id="ARBA00022801"/>
    </source>
</evidence>
<evidence type="ECO:0000256" key="1">
    <source>
        <dbReference type="ARBA" id="ARBA00008061"/>
    </source>
</evidence>
<dbReference type="InterPro" id="IPR011837">
    <property type="entry name" value="Glycogen_debranch_GlgX"/>
</dbReference>
<keyword evidence="7" id="KW-1185">Reference proteome</keyword>
<evidence type="ECO:0000313" key="6">
    <source>
        <dbReference type="EMBL" id="GKX54367.1"/>
    </source>
</evidence>
<dbReference type="Pfam" id="PF02922">
    <property type="entry name" value="CBM_48"/>
    <property type="match status" value="1"/>
</dbReference>
<dbReference type="RefSeq" id="WP_027272936.1">
    <property type="nucleotide sequence ID" value="NZ_BRLH01000001.1"/>
</dbReference>
<comment type="similarity">
    <text evidence="1">Belongs to the glycosyl hydrolase 13 family.</text>
</comment>
<gene>
    <name evidence="6" type="primary">glgX</name>
    <name evidence="6" type="ORF">SOASR030_04790</name>
</gene>
<organism evidence="6 7">
    <name type="scientific">Leminorella grimontii</name>
    <dbReference type="NCBI Taxonomy" id="82981"/>
    <lineage>
        <taxon>Bacteria</taxon>
        <taxon>Pseudomonadati</taxon>
        <taxon>Pseudomonadota</taxon>
        <taxon>Gammaproteobacteria</taxon>
        <taxon>Enterobacterales</taxon>
        <taxon>Budviciaceae</taxon>
        <taxon>Leminorella</taxon>
    </lineage>
</organism>
<dbReference type="Gene3D" id="2.60.40.1180">
    <property type="entry name" value="Golgi alpha-mannosidase II"/>
    <property type="match status" value="1"/>
</dbReference>
<dbReference type="SMART" id="SM00642">
    <property type="entry name" value="Aamy"/>
    <property type="match status" value="1"/>
</dbReference>
<dbReference type="EMBL" id="BRLH01000001">
    <property type="protein sequence ID" value="GKX54367.1"/>
    <property type="molecule type" value="Genomic_DNA"/>
</dbReference>
<feature type="region of interest" description="Disordered" evidence="4">
    <location>
        <begin position="463"/>
        <end position="482"/>
    </location>
</feature>
<feature type="compositionally biased region" description="Basic and acidic residues" evidence="4">
    <location>
        <begin position="463"/>
        <end position="477"/>
    </location>
</feature>
<dbReference type="AlphaFoldDB" id="A0AAV5MY27"/>
<dbReference type="InterPro" id="IPR017853">
    <property type="entry name" value="GH"/>
</dbReference>
<dbReference type="Proteomes" id="UP001058124">
    <property type="component" value="Unassembled WGS sequence"/>
</dbReference>
<evidence type="ECO:0000313" key="7">
    <source>
        <dbReference type="Proteomes" id="UP001058124"/>
    </source>
</evidence>
<dbReference type="CDD" id="cd02856">
    <property type="entry name" value="E_set_GDE_Isoamylase_N"/>
    <property type="match status" value="1"/>
</dbReference>
<proteinExistence type="inferred from homology"/>
<dbReference type="InterPro" id="IPR006047">
    <property type="entry name" value="GH13_cat_dom"/>
</dbReference>
<keyword evidence="2" id="KW-0378">Hydrolase</keyword>
<dbReference type="PANTHER" id="PTHR43002">
    <property type="entry name" value="GLYCOGEN DEBRANCHING ENZYME"/>
    <property type="match status" value="1"/>
</dbReference>
<keyword evidence="3" id="KW-0326">Glycosidase</keyword>
<dbReference type="GO" id="GO:0004135">
    <property type="term" value="F:amylo-alpha-1,6-glucosidase activity"/>
    <property type="evidence" value="ECO:0007669"/>
    <property type="project" value="InterPro"/>
</dbReference>
<dbReference type="SUPFAM" id="SSF81296">
    <property type="entry name" value="E set domains"/>
    <property type="match status" value="1"/>
</dbReference>
<evidence type="ECO:0000256" key="3">
    <source>
        <dbReference type="ARBA" id="ARBA00023295"/>
    </source>
</evidence>
<dbReference type="SUPFAM" id="SSF51445">
    <property type="entry name" value="(Trans)glycosidases"/>
    <property type="match status" value="1"/>
</dbReference>
<name>A0AAV5MY27_9GAMM</name>
<dbReference type="NCBIfam" id="NF002983">
    <property type="entry name" value="PRK03705.1"/>
    <property type="match status" value="1"/>
</dbReference>
<dbReference type="InterPro" id="IPR013780">
    <property type="entry name" value="Glyco_hydro_b"/>
</dbReference>
<dbReference type="InterPro" id="IPR014756">
    <property type="entry name" value="Ig_E-set"/>
</dbReference>
<dbReference type="CDD" id="cd11326">
    <property type="entry name" value="AmyAc_Glg_debranch"/>
    <property type="match status" value="1"/>
</dbReference>
<sequence>MTIALTAGKPYPFGSHYDGDGVNFALYSADAERVELCLFDDEDNELRYSLPSRSGNVWHGYLPNGLPGQRYGYRVHGPWQPERGLRFNPQKLVIDPYSRGVDGKAPDAPELLDEGAWPNEQDSAPFAPKSIVIDEPYDWQDDRSPRVAWRDTVIYEAHVRGLTKTHPAIPAVLRGTYAGLSHPVMVNYLITLGITTLELMPVQLHIDEPRLQRMGLVNYWGYNVLAPFAVEPRYWSQRPDSTPLSEFRDMVKTLHRAGIEVILDVVLNHTAELDESGPTLSLRGIDNRTYYWLEENGRYANWSGCGNSLRLNAPVGLQYALDCLRFWATECRVDGFRFDLGCALGREPEFSPSSPLMVALQNDPQLSKLKLIAEPWDLGPGGYRLGDFPAPFAEWNDRFRDAMRRFWLEGDVGLGEFARRLAASSDLFDKNGRRPYASINHITAHDGFTLKDLVSFDRKHNRLNGEENRDGHGDNHSNNHGYEGLDAPADVLLLRERSSRSLLATLLLSQGTPQILAGDELGNAQWGNNNAYCQDSPLTWLNWLSADESLTDFVSGLISLRRKIPALAAPNWWKSGDGATDVQWLTAEAEPMTPERWESPPGVLLMLFSNEWLAVVNPCDTPQRLGLSEAQWSIAEPFSLGDIEVQNQRYVAQPRSVSVLQKKT</sequence>
<dbReference type="GO" id="GO:0005980">
    <property type="term" value="P:glycogen catabolic process"/>
    <property type="evidence" value="ECO:0007669"/>
    <property type="project" value="InterPro"/>
</dbReference>
<protein>
    <submittedName>
        <fullName evidence="6">Glycogen debranching enzyme</fullName>
    </submittedName>
</protein>
<dbReference type="InterPro" id="IPR044505">
    <property type="entry name" value="GlgX_Isoamylase_N_E_set"/>
</dbReference>
<accession>A0AAV5MY27</accession>
<dbReference type="InterPro" id="IPR013783">
    <property type="entry name" value="Ig-like_fold"/>
</dbReference>
<dbReference type="InterPro" id="IPR040784">
    <property type="entry name" value="GlgX_C"/>
</dbReference>
<dbReference type="Gene3D" id="2.60.40.10">
    <property type="entry name" value="Immunoglobulins"/>
    <property type="match status" value="1"/>
</dbReference>
<dbReference type="Pfam" id="PF18390">
    <property type="entry name" value="GlgX_C"/>
    <property type="match status" value="1"/>
</dbReference>
<evidence type="ECO:0000259" key="5">
    <source>
        <dbReference type="SMART" id="SM00642"/>
    </source>
</evidence>
<evidence type="ECO:0000256" key="4">
    <source>
        <dbReference type="SAM" id="MobiDB-lite"/>
    </source>
</evidence>
<dbReference type="InterPro" id="IPR004193">
    <property type="entry name" value="Glyco_hydro_13_N"/>
</dbReference>
<feature type="domain" description="Glycosyl hydrolase family 13 catalytic" evidence="5">
    <location>
        <begin position="152"/>
        <end position="561"/>
    </location>
</feature>
<dbReference type="Gene3D" id="3.20.20.80">
    <property type="entry name" value="Glycosidases"/>
    <property type="match status" value="1"/>
</dbReference>
<reference evidence="6" key="1">
    <citation type="submission" date="2022-06" db="EMBL/GenBank/DDBJ databases">
        <title>Draft genome sequences of Leminorella grimontii str. JCM5902.</title>
        <authorList>
            <person name="Wakabayashi Y."/>
            <person name="Kojima K."/>
        </authorList>
    </citation>
    <scope>NUCLEOTIDE SEQUENCE</scope>
    <source>
        <strain evidence="6">JCM 5902</strain>
    </source>
</reference>